<sequence>MINPRNEQDSIIGVQSGRDIKSQHTGYHTQDFLCDISFLFKAWMARGRQTDGQTDKIDSRVKGVSLTLTCSRTTLYSVFHTFFPFRSIIKYSFQNIFN</sequence>
<name>A0A0E9X606_ANGAN</name>
<dbReference type="EMBL" id="GBXM01010405">
    <property type="protein sequence ID" value="JAH98172.1"/>
    <property type="molecule type" value="Transcribed_RNA"/>
</dbReference>
<evidence type="ECO:0000313" key="1">
    <source>
        <dbReference type="EMBL" id="JAH98172.1"/>
    </source>
</evidence>
<accession>A0A0E9X606</accession>
<proteinExistence type="predicted"/>
<dbReference type="AlphaFoldDB" id="A0A0E9X606"/>
<protein>
    <submittedName>
        <fullName evidence="1">Uncharacterized protein</fullName>
    </submittedName>
</protein>
<reference evidence="1" key="2">
    <citation type="journal article" date="2015" name="Fish Shellfish Immunol.">
        <title>Early steps in the European eel (Anguilla anguilla)-Vibrio vulnificus interaction in the gills: Role of the RtxA13 toxin.</title>
        <authorList>
            <person name="Callol A."/>
            <person name="Pajuelo D."/>
            <person name="Ebbesson L."/>
            <person name="Teles M."/>
            <person name="MacKenzie S."/>
            <person name="Amaro C."/>
        </authorList>
    </citation>
    <scope>NUCLEOTIDE SEQUENCE</scope>
</reference>
<reference evidence="1" key="1">
    <citation type="submission" date="2014-11" db="EMBL/GenBank/DDBJ databases">
        <authorList>
            <person name="Amaro Gonzalez C."/>
        </authorList>
    </citation>
    <scope>NUCLEOTIDE SEQUENCE</scope>
</reference>
<organism evidence="1">
    <name type="scientific">Anguilla anguilla</name>
    <name type="common">European freshwater eel</name>
    <name type="synonym">Muraena anguilla</name>
    <dbReference type="NCBI Taxonomy" id="7936"/>
    <lineage>
        <taxon>Eukaryota</taxon>
        <taxon>Metazoa</taxon>
        <taxon>Chordata</taxon>
        <taxon>Craniata</taxon>
        <taxon>Vertebrata</taxon>
        <taxon>Euteleostomi</taxon>
        <taxon>Actinopterygii</taxon>
        <taxon>Neopterygii</taxon>
        <taxon>Teleostei</taxon>
        <taxon>Anguilliformes</taxon>
        <taxon>Anguillidae</taxon>
        <taxon>Anguilla</taxon>
    </lineage>
</organism>